<keyword evidence="3" id="KW-1133">Transmembrane helix</keyword>
<dbReference type="CDD" id="cd01926">
    <property type="entry name" value="cyclophilin_ABH_like"/>
    <property type="match status" value="1"/>
</dbReference>
<comment type="caution">
    <text evidence="5">The sequence shown here is derived from an EMBL/GenBank/DDBJ whole genome shotgun (WGS) entry which is preliminary data.</text>
</comment>
<evidence type="ECO:0000259" key="4">
    <source>
        <dbReference type="PROSITE" id="PS50072"/>
    </source>
</evidence>
<dbReference type="AlphaFoldDB" id="A0A438F3Y2"/>
<dbReference type="InterPro" id="IPR029000">
    <property type="entry name" value="Cyclophilin-like_dom_sf"/>
</dbReference>
<feature type="compositionally biased region" description="Basic and acidic residues" evidence="2">
    <location>
        <begin position="597"/>
        <end position="613"/>
    </location>
</feature>
<feature type="compositionally biased region" description="Low complexity" evidence="2">
    <location>
        <begin position="276"/>
        <end position="310"/>
    </location>
</feature>
<feature type="region of interest" description="Disordered" evidence="2">
    <location>
        <begin position="657"/>
        <end position="772"/>
    </location>
</feature>
<dbReference type="Pfam" id="PF00160">
    <property type="entry name" value="Pro_isomerase"/>
    <property type="match status" value="1"/>
</dbReference>
<feature type="transmembrane region" description="Helical" evidence="3">
    <location>
        <begin position="631"/>
        <end position="652"/>
    </location>
</feature>
<feature type="compositionally biased region" description="Basic and acidic residues" evidence="2">
    <location>
        <begin position="708"/>
        <end position="717"/>
    </location>
</feature>
<feature type="compositionally biased region" description="Basic and acidic residues" evidence="2">
    <location>
        <begin position="450"/>
        <end position="469"/>
    </location>
</feature>
<evidence type="ECO:0000256" key="1">
    <source>
        <dbReference type="ARBA" id="ARBA00007365"/>
    </source>
</evidence>
<feature type="compositionally biased region" description="Polar residues" evidence="2">
    <location>
        <begin position="487"/>
        <end position="501"/>
    </location>
</feature>
<sequence>MGDSGSILCQSSVEGREMTKKKNPLVFLDVSIDGDPVEKIVIELFADVVPKTAENFRALCTGEKGVGTSTGKPLHYKGSFFHRIIKGFMAQVCIFFSFYGIHGKGYYYLCALALLASLFKEGGDFSKGNGTGGESIYGGKFADENFKRAHEGPGFLSMANSGPNTNGSQFFMTFKRQPHLDGKHVVFGKVVQGIDTLKKIEQLGTGDGKPARLVKIVDCGETSENKIHGAVGTEKGRKKKSGKALSSDDSSDEQARGRRKNSLKDRRKKRKRKYSSSDSYSSDTDSDSYSSDNDSASDSDSSLSDSSSSSDGRRRKRRRPLKRDKHQRGKKRKDGRKDRKRGLRDKKSRHKSKWSSESSSGTDSGSTSSSRSSSDDEKASHHVSAHKTSNSTHTESKHPQNLGKKTGALEQDTIAKPQKDHELKMSEDDSSHEEGEFSQKNELLNNGHGTEAKSEKTAKQHPLSDDSGKSRSLTPSPRRRAKISPRRNPSISPKKISTMSPRYQHDSRSPARKSGKRNQGNSRSPLGSPARKATEPPASNHGRGLSRSPSPNGAPKRIRKGRGFTDRFSFARRYRTPSPERSPRRSYPYSGRNVNARNRDRYSSYRSYSERSPQRRYRSPPRGRSPPRFSLFPSVFWIIFPLHSTNSYFPFVRYRRRRSRSRSASRSPGAYHGRNRVRSRSPMRSPSPTDNRPPISERLRSRLGPQGDDQRPSDKGRFRSRSRSRGSSGSGSTEATPQKPCSKAASVSPSRSRSSSPDGQKGLVSYGDASPV</sequence>
<dbReference type="EMBL" id="QGNW01001125">
    <property type="protein sequence ID" value="RVW54727.1"/>
    <property type="molecule type" value="Genomic_DNA"/>
</dbReference>
<evidence type="ECO:0000313" key="5">
    <source>
        <dbReference type="EMBL" id="RVW54727.1"/>
    </source>
</evidence>
<feature type="compositionally biased region" description="Low complexity" evidence="2">
    <location>
        <begin position="355"/>
        <end position="372"/>
    </location>
</feature>
<dbReference type="PRINTS" id="PR00153">
    <property type="entry name" value="CSAPPISMRASE"/>
</dbReference>
<accession>A0A438F3Y2</accession>
<dbReference type="Gene3D" id="2.40.100.10">
    <property type="entry name" value="Cyclophilin-like"/>
    <property type="match status" value="1"/>
</dbReference>
<dbReference type="PANTHER" id="PTHR11071:SF447">
    <property type="entry name" value="PEPTIDYL-PROLYL CIS-TRANS ISOMERASE CYP63"/>
    <property type="match status" value="1"/>
</dbReference>
<evidence type="ECO:0000256" key="2">
    <source>
        <dbReference type="SAM" id="MobiDB-lite"/>
    </source>
</evidence>
<keyword evidence="3" id="KW-0472">Membrane</keyword>
<feature type="region of interest" description="Disordered" evidence="2">
    <location>
        <begin position="227"/>
        <end position="625"/>
    </location>
</feature>
<evidence type="ECO:0000313" key="6">
    <source>
        <dbReference type="Proteomes" id="UP000288805"/>
    </source>
</evidence>
<dbReference type="PANTHER" id="PTHR11071">
    <property type="entry name" value="PEPTIDYL-PROLYL CIS-TRANS ISOMERASE"/>
    <property type="match status" value="1"/>
</dbReference>
<evidence type="ECO:0000256" key="3">
    <source>
        <dbReference type="SAM" id="Phobius"/>
    </source>
</evidence>
<feature type="domain" description="PPIase cyclophilin-type" evidence="4">
    <location>
        <begin position="27"/>
        <end position="221"/>
    </location>
</feature>
<feature type="compositionally biased region" description="Basic residues" evidence="2">
    <location>
        <begin position="313"/>
        <end position="353"/>
    </location>
</feature>
<dbReference type="SUPFAM" id="SSF50891">
    <property type="entry name" value="Cyclophilin-like"/>
    <property type="match status" value="1"/>
</dbReference>
<feature type="compositionally biased region" description="Basic and acidic residues" evidence="2">
    <location>
        <begin position="417"/>
        <end position="439"/>
    </location>
</feature>
<dbReference type="InterPro" id="IPR002130">
    <property type="entry name" value="Cyclophilin-type_PPIase_dom"/>
</dbReference>
<keyword evidence="3" id="KW-0812">Transmembrane</keyword>
<protein>
    <submittedName>
        <fullName evidence="5">Peptidyl-prolyl cis-trans isomerase CYP63</fullName>
    </submittedName>
</protein>
<feature type="compositionally biased region" description="Basic residues" evidence="2">
    <location>
        <begin position="257"/>
        <end position="274"/>
    </location>
</feature>
<dbReference type="PROSITE" id="PS50072">
    <property type="entry name" value="CSA_PPIASE_2"/>
    <property type="match status" value="1"/>
</dbReference>
<keyword evidence="5" id="KW-0413">Isomerase</keyword>
<gene>
    <name evidence="5" type="primary">CYP63_1</name>
    <name evidence="5" type="ORF">CK203_071898</name>
</gene>
<dbReference type="Proteomes" id="UP000288805">
    <property type="component" value="Unassembled WGS sequence"/>
</dbReference>
<feature type="compositionally biased region" description="Low complexity" evidence="2">
    <location>
        <begin position="742"/>
        <end position="757"/>
    </location>
</feature>
<proteinExistence type="inferred from homology"/>
<comment type="similarity">
    <text evidence="1">Belongs to the cyclophilin-type PPIase family.</text>
</comment>
<reference evidence="5 6" key="1">
    <citation type="journal article" date="2018" name="PLoS Genet.">
        <title>Population sequencing reveals clonal diversity and ancestral inbreeding in the grapevine cultivar Chardonnay.</title>
        <authorList>
            <person name="Roach M.J."/>
            <person name="Johnson D.L."/>
            <person name="Bohlmann J."/>
            <person name="van Vuuren H.J."/>
            <person name="Jones S.J."/>
            <person name="Pretorius I.S."/>
            <person name="Schmidt S.A."/>
            <person name="Borneman A.R."/>
        </authorList>
    </citation>
    <scope>NUCLEOTIDE SEQUENCE [LARGE SCALE GENOMIC DNA]</scope>
    <source>
        <strain evidence="6">cv. Chardonnay</strain>
        <tissue evidence="5">Leaf</tissue>
    </source>
</reference>
<name>A0A438F3Y2_VITVI</name>
<organism evidence="5 6">
    <name type="scientific">Vitis vinifera</name>
    <name type="common">Grape</name>
    <dbReference type="NCBI Taxonomy" id="29760"/>
    <lineage>
        <taxon>Eukaryota</taxon>
        <taxon>Viridiplantae</taxon>
        <taxon>Streptophyta</taxon>
        <taxon>Embryophyta</taxon>
        <taxon>Tracheophyta</taxon>
        <taxon>Spermatophyta</taxon>
        <taxon>Magnoliopsida</taxon>
        <taxon>eudicotyledons</taxon>
        <taxon>Gunneridae</taxon>
        <taxon>Pentapetalae</taxon>
        <taxon>rosids</taxon>
        <taxon>Vitales</taxon>
        <taxon>Vitaceae</taxon>
        <taxon>Viteae</taxon>
        <taxon>Vitis</taxon>
    </lineage>
</organism>
<dbReference type="GO" id="GO:0003755">
    <property type="term" value="F:peptidyl-prolyl cis-trans isomerase activity"/>
    <property type="evidence" value="ECO:0007669"/>
    <property type="project" value="InterPro"/>
</dbReference>